<feature type="domain" description="HTTM-like" evidence="7">
    <location>
        <begin position="29"/>
        <end position="301"/>
    </location>
</feature>
<organism evidence="8 9">
    <name type="scientific">Natronorubrum halalkaliphilum</name>
    <dbReference type="NCBI Taxonomy" id="2691917"/>
    <lineage>
        <taxon>Archaea</taxon>
        <taxon>Methanobacteriati</taxon>
        <taxon>Methanobacteriota</taxon>
        <taxon>Stenosarchaea group</taxon>
        <taxon>Halobacteria</taxon>
        <taxon>Halobacteriales</taxon>
        <taxon>Natrialbaceae</taxon>
        <taxon>Natronorubrum</taxon>
    </lineage>
</organism>
<name>A0A6B0VI95_9EURY</name>
<keyword evidence="4 6" id="KW-0472">Membrane</keyword>
<evidence type="ECO:0000256" key="1">
    <source>
        <dbReference type="ARBA" id="ARBA00004127"/>
    </source>
</evidence>
<feature type="transmembrane region" description="Helical" evidence="6">
    <location>
        <begin position="233"/>
        <end position="257"/>
    </location>
</feature>
<dbReference type="EMBL" id="WUYX01000008">
    <property type="protein sequence ID" value="MXV60817.1"/>
    <property type="molecule type" value="Genomic_DNA"/>
</dbReference>
<comment type="caution">
    <text evidence="8">The sequence shown here is derived from an EMBL/GenBank/DDBJ whole genome shotgun (WGS) entry which is preliminary data.</text>
</comment>
<dbReference type="InterPro" id="IPR052964">
    <property type="entry name" value="Sporulation_signal_mat"/>
</dbReference>
<dbReference type="PANTHER" id="PTHR39535:SF2">
    <property type="entry name" value="HTTM DOMAIN-CONTAINING PROTEIN"/>
    <property type="match status" value="1"/>
</dbReference>
<feature type="transmembrane region" description="Helical" evidence="6">
    <location>
        <begin position="38"/>
        <end position="57"/>
    </location>
</feature>
<evidence type="ECO:0000256" key="5">
    <source>
        <dbReference type="SAM" id="MobiDB-lite"/>
    </source>
</evidence>
<feature type="transmembrane region" description="Helical" evidence="6">
    <location>
        <begin position="94"/>
        <end position="112"/>
    </location>
</feature>
<dbReference type="AlphaFoldDB" id="A0A6B0VI95"/>
<dbReference type="InterPro" id="IPR011020">
    <property type="entry name" value="HTTM-like"/>
</dbReference>
<evidence type="ECO:0000259" key="7">
    <source>
        <dbReference type="SMART" id="SM00752"/>
    </source>
</evidence>
<sequence>MTPSRQHSSNGTDQRSPGLESLRAVVEPRLGIDPRALGAFRIALGLLLLFDLTVYRLPGLVTFYTDAGVFPRSALAETYPLFATWSLHALSGSAWVQGLLLALAGCAAVSLLVGYRTRLATAVSLVLLTSLYARNPHVLNGGDTILLSFLFLGLFLPLDARWSLGNPRRPDDEAGRRRCSMATVTILLHFVTIYAVNAALKFQSDIWLSGTAVRRIFRLEEYFTALGPLLAEYATLLTVANWFWIGLLTSSVFLVLFTDRLRIALVAAFVVAQVGMAATMRLGVFPFVMVAALLLFLPPRAWDRVEDLLRTIVSKTDAPLEFQLSPSLRTAATKSATPGIPAVPPRVRRIAHVASSVFLVCVLLTTVVWQVTAVGLVDSPAPELDDELSDASWAFFAPNPPDSTSWYVAEAELESGETIDAINGGDVAFDGPPDGERYPSTLWKRYGNEIRYAGDTHYEPAAAALCERLDLEHGVESLTIYHVEQPVDSDGPVGDPTSNERVSYAC</sequence>
<dbReference type="PANTHER" id="PTHR39535">
    <property type="entry name" value="SPORULATION-DELAYING PROTEIN SDPB"/>
    <property type="match status" value="1"/>
</dbReference>
<dbReference type="Pfam" id="PF05090">
    <property type="entry name" value="HTTM"/>
    <property type="match status" value="1"/>
</dbReference>
<feature type="compositionally biased region" description="Polar residues" evidence="5">
    <location>
        <begin position="496"/>
        <end position="506"/>
    </location>
</feature>
<proteinExistence type="predicted"/>
<keyword evidence="2 6" id="KW-0812">Transmembrane</keyword>
<evidence type="ECO:0000256" key="3">
    <source>
        <dbReference type="ARBA" id="ARBA00022989"/>
    </source>
</evidence>
<dbReference type="SMART" id="SM00752">
    <property type="entry name" value="HTTM"/>
    <property type="match status" value="1"/>
</dbReference>
<evidence type="ECO:0000256" key="4">
    <source>
        <dbReference type="ARBA" id="ARBA00023136"/>
    </source>
</evidence>
<evidence type="ECO:0000256" key="2">
    <source>
        <dbReference type="ARBA" id="ARBA00022692"/>
    </source>
</evidence>
<dbReference type="GO" id="GO:0012505">
    <property type="term" value="C:endomembrane system"/>
    <property type="evidence" value="ECO:0007669"/>
    <property type="project" value="UniProtKB-SubCell"/>
</dbReference>
<dbReference type="OrthoDB" id="327281at2157"/>
<reference evidence="8 9" key="1">
    <citation type="submission" date="2020-01" db="EMBL/GenBank/DDBJ databases">
        <title>Natronorubrum sp. JWXQ-INN 674 isolated from Inner Mongolia Autonomous Region of China.</title>
        <authorList>
            <person name="Xue Q."/>
        </authorList>
    </citation>
    <scope>NUCLEOTIDE SEQUENCE [LARGE SCALE GENOMIC DNA]</scope>
    <source>
        <strain evidence="8 9">JWXQ-INN-674</strain>
    </source>
</reference>
<feature type="transmembrane region" description="Helical" evidence="6">
    <location>
        <begin position="264"/>
        <end position="297"/>
    </location>
</feature>
<dbReference type="InterPro" id="IPR053934">
    <property type="entry name" value="HTTM_dom"/>
</dbReference>
<comment type="subcellular location">
    <subcellularLocation>
        <location evidence="1">Endomembrane system</location>
        <topology evidence="1">Multi-pass membrane protein</topology>
    </subcellularLocation>
</comment>
<dbReference type="Proteomes" id="UP000434101">
    <property type="component" value="Unassembled WGS sequence"/>
</dbReference>
<keyword evidence="9" id="KW-1185">Reference proteome</keyword>
<feature type="transmembrane region" description="Helical" evidence="6">
    <location>
        <begin position="141"/>
        <end position="158"/>
    </location>
</feature>
<keyword evidence="3 6" id="KW-1133">Transmembrane helix</keyword>
<gene>
    <name evidence="8" type="ORF">GS429_01765</name>
</gene>
<protein>
    <submittedName>
        <fullName evidence="8">HTTM domain-containing protein</fullName>
    </submittedName>
</protein>
<evidence type="ECO:0000313" key="8">
    <source>
        <dbReference type="EMBL" id="MXV60817.1"/>
    </source>
</evidence>
<dbReference type="RefSeq" id="WP_160062146.1">
    <property type="nucleotide sequence ID" value="NZ_WUYX01000008.1"/>
</dbReference>
<feature type="region of interest" description="Disordered" evidence="5">
    <location>
        <begin position="486"/>
        <end position="506"/>
    </location>
</feature>
<evidence type="ECO:0000256" key="6">
    <source>
        <dbReference type="SAM" id="Phobius"/>
    </source>
</evidence>
<evidence type="ECO:0000313" key="9">
    <source>
        <dbReference type="Proteomes" id="UP000434101"/>
    </source>
</evidence>
<accession>A0A6B0VI95</accession>